<dbReference type="PROSITE" id="PS00108">
    <property type="entry name" value="PROTEIN_KINASE_ST"/>
    <property type="match status" value="1"/>
</dbReference>
<evidence type="ECO:0000256" key="5">
    <source>
        <dbReference type="ARBA" id="ARBA00022527"/>
    </source>
</evidence>
<dbReference type="Proteomes" id="UP000001554">
    <property type="component" value="Chromosome 8"/>
</dbReference>
<evidence type="ECO:0000256" key="22">
    <source>
        <dbReference type="ARBA" id="ARBA00049299"/>
    </source>
</evidence>
<keyword evidence="17" id="KW-0829">Tyrosine-protein kinase</keyword>
<gene>
    <name evidence="31" type="primary">LOC118420702</name>
</gene>
<evidence type="ECO:0000313" key="31">
    <source>
        <dbReference type="RefSeq" id="XP_035683536.1"/>
    </source>
</evidence>
<reference evidence="31" key="2">
    <citation type="submission" date="2025-08" db="UniProtKB">
        <authorList>
            <consortium name="RefSeq"/>
        </authorList>
    </citation>
    <scope>IDENTIFICATION</scope>
    <source>
        <strain evidence="31">S238N-H82</strain>
        <tissue evidence="31">Testes</tissue>
    </source>
</reference>
<dbReference type="OrthoDB" id="10252354at2759"/>
<comment type="catalytic activity">
    <reaction evidence="23">
        <text>L-tyrosyl-[protein] + ATP = O-phospho-L-tyrosyl-[protein] + ADP + H(+)</text>
        <dbReference type="Rhea" id="RHEA:10596"/>
        <dbReference type="Rhea" id="RHEA-COMP:10136"/>
        <dbReference type="Rhea" id="RHEA-COMP:20101"/>
        <dbReference type="ChEBI" id="CHEBI:15378"/>
        <dbReference type="ChEBI" id="CHEBI:30616"/>
        <dbReference type="ChEBI" id="CHEBI:46858"/>
        <dbReference type="ChEBI" id="CHEBI:61978"/>
        <dbReference type="ChEBI" id="CHEBI:456216"/>
        <dbReference type="EC" id="2.7.12.2"/>
    </reaction>
</comment>
<dbReference type="GO" id="GO:0008545">
    <property type="term" value="F:JUN kinase kinase activity"/>
    <property type="evidence" value="ECO:0000318"/>
    <property type="project" value="GO_Central"/>
</dbReference>
<dbReference type="PROSITE" id="PS50011">
    <property type="entry name" value="PROTEIN_KINASE_DOM"/>
    <property type="match status" value="1"/>
</dbReference>
<dbReference type="GO" id="GO:1902533">
    <property type="term" value="P:positive regulation of intracellular signal transduction"/>
    <property type="evidence" value="ECO:0007669"/>
    <property type="project" value="UniProtKB-ARBA"/>
</dbReference>
<keyword evidence="7" id="KW-0808">Transferase</keyword>
<evidence type="ECO:0000256" key="15">
    <source>
        <dbReference type="ARBA" id="ARBA00023016"/>
    </source>
</evidence>
<evidence type="ECO:0000256" key="3">
    <source>
        <dbReference type="ARBA" id="ARBA00004496"/>
    </source>
</evidence>
<evidence type="ECO:0000256" key="9">
    <source>
        <dbReference type="ARBA" id="ARBA00022723"/>
    </source>
</evidence>
<dbReference type="OMA" id="CFVMELM"/>
<dbReference type="KEGG" id="bfo:118420702"/>
<dbReference type="Gene3D" id="3.30.200.20">
    <property type="entry name" value="Phosphorylase Kinase, domain 1"/>
    <property type="match status" value="1"/>
</dbReference>
<evidence type="ECO:0000256" key="11">
    <source>
        <dbReference type="ARBA" id="ARBA00022777"/>
    </source>
</evidence>
<evidence type="ECO:0000256" key="10">
    <source>
        <dbReference type="ARBA" id="ARBA00022741"/>
    </source>
</evidence>
<keyword evidence="14" id="KW-0007">Acetylation</keyword>
<dbReference type="Pfam" id="PF00069">
    <property type="entry name" value="Pkinase"/>
    <property type="match status" value="1"/>
</dbReference>
<dbReference type="GO" id="GO:0004713">
    <property type="term" value="F:protein tyrosine kinase activity"/>
    <property type="evidence" value="ECO:0007669"/>
    <property type="project" value="UniProtKB-KW"/>
</dbReference>
<evidence type="ECO:0000256" key="1">
    <source>
        <dbReference type="ARBA" id="ARBA00001946"/>
    </source>
</evidence>
<dbReference type="InterPro" id="IPR008271">
    <property type="entry name" value="Ser/Thr_kinase_AS"/>
</dbReference>
<evidence type="ECO:0000256" key="2">
    <source>
        <dbReference type="ARBA" id="ARBA00004123"/>
    </source>
</evidence>
<keyword evidence="30" id="KW-1185">Reference proteome</keyword>
<evidence type="ECO:0000256" key="7">
    <source>
        <dbReference type="ARBA" id="ARBA00022679"/>
    </source>
</evidence>
<organism evidence="30 31">
    <name type="scientific">Branchiostoma floridae</name>
    <name type="common">Florida lancelet</name>
    <name type="synonym">Amphioxus</name>
    <dbReference type="NCBI Taxonomy" id="7739"/>
    <lineage>
        <taxon>Eukaryota</taxon>
        <taxon>Metazoa</taxon>
        <taxon>Chordata</taxon>
        <taxon>Cephalochordata</taxon>
        <taxon>Leptocardii</taxon>
        <taxon>Amphioxiformes</taxon>
        <taxon>Branchiostomatidae</taxon>
        <taxon>Branchiostoma</taxon>
    </lineage>
</organism>
<dbReference type="CDD" id="cd06618">
    <property type="entry name" value="PKc_MKK7"/>
    <property type="match status" value="1"/>
</dbReference>
<protein>
    <recommendedName>
        <fullName evidence="24">Dual specificity mitogen-activated protein kinase kinase 7</fullName>
        <ecNumber evidence="20">2.7.12.2</ecNumber>
    </recommendedName>
    <alternativeName>
        <fullName evidence="26">JNK-activating kinase 2</fullName>
    </alternativeName>
    <alternativeName>
        <fullName evidence="25">MAPK/ERK kinase 7</fullName>
    </alternativeName>
    <alternativeName>
        <fullName evidence="27">c-Jun N-terminal kinase kinase 2</fullName>
    </alternativeName>
</protein>
<dbReference type="GO" id="GO:0043408">
    <property type="term" value="P:regulation of MAPK cascade"/>
    <property type="evidence" value="ECO:0007669"/>
    <property type="project" value="UniProtKB-ARBA"/>
</dbReference>
<dbReference type="Gene3D" id="1.10.510.10">
    <property type="entry name" value="Transferase(Phosphotransferase) domain 1"/>
    <property type="match status" value="1"/>
</dbReference>
<evidence type="ECO:0000256" key="18">
    <source>
        <dbReference type="ARBA" id="ARBA00023242"/>
    </source>
</evidence>
<keyword evidence="13" id="KW-0460">Magnesium</keyword>
<keyword evidence="6" id="KW-0597">Phosphoprotein</keyword>
<dbReference type="GeneID" id="118420702"/>
<dbReference type="EC" id="2.7.12.2" evidence="20"/>
<dbReference type="GO" id="GO:0004674">
    <property type="term" value="F:protein serine/threonine kinase activity"/>
    <property type="evidence" value="ECO:0007669"/>
    <property type="project" value="UniProtKB-KW"/>
</dbReference>
<dbReference type="InterPro" id="IPR000719">
    <property type="entry name" value="Prot_kinase_dom"/>
</dbReference>
<evidence type="ECO:0000256" key="14">
    <source>
        <dbReference type="ARBA" id="ARBA00022990"/>
    </source>
</evidence>
<keyword evidence="8" id="KW-0053">Apoptosis</keyword>
<dbReference type="GO" id="GO:0000287">
    <property type="term" value="F:magnesium ion binding"/>
    <property type="evidence" value="ECO:0007669"/>
    <property type="project" value="UniProtKB-ARBA"/>
</dbReference>
<keyword evidence="5" id="KW-0723">Serine/threonine-protein kinase</keyword>
<comment type="subcellular location">
    <subcellularLocation>
        <location evidence="3">Cytoplasm</location>
    </subcellularLocation>
    <subcellularLocation>
        <location evidence="2">Nucleus</location>
    </subcellularLocation>
</comment>
<comment type="similarity">
    <text evidence="19">Belongs to the protein kinase superfamily. STE Ser/Thr protein kinase family. MAP kinase kinase subfamily.</text>
</comment>
<evidence type="ECO:0000259" key="29">
    <source>
        <dbReference type="PROSITE" id="PS50011"/>
    </source>
</evidence>
<keyword evidence="10" id="KW-0547">Nucleotide-binding</keyword>
<evidence type="ECO:0000256" key="26">
    <source>
        <dbReference type="ARBA" id="ARBA00081151"/>
    </source>
</evidence>
<evidence type="ECO:0000256" key="25">
    <source>
        <dbReference type="ARBA" id="ARBA00077430"/>
    </source>
</evidence>
<evidence type="ECO:0000256" key="23">
    <source>
        <dbReference type="ARBA" id="ARBA00051693"/>
    </source>
</evidence>
<dbReference type="GO" id="GO:0005737">
    <property type="term" value="C:cytoplasm"/>
    <property type="evidence" value="ECO:0007669"/>
    <property type="project" value="UniProtKB-SubCell"/>
</dbReference>
<keyword evidence="15" id="KW-0346">Stress response</keyword>
<dbReference type="PANTHER" id="PTHR47238">
    <property type="entry name" value="MITOGEN-ACTIVATED PROTEIN KINASE KINASE 5"/>
    <property type="match status" value="1"/>
</dbReference>
<dbReference type="GO" id="GO:0005634">
    <property type="term" value="C:nucleus"/>
    <property type="evidence" value="ECO:0007669"/>
    <property type="project" value="UniProtKB-SubCell"/>
</dbReference>
<comment type="catalytic activity">
    <reaction evidence="21">
        <text>L-seryl-[protein] + ATP = O-phospho-L-seryl-[protein] + ADP + H(+)</text>
        <dbReference type="Rhea" id="RHEA:17989"/>
        <dbReference type="Rhea" id="RHEA-COMP:9863"/>
        <dbReference type="Rhea" id="RHEA-COMP:11604"/>
        <dbReference type="ChEBI" id="CHEBI:15378"/>
        <dbReference type="ChEBI" id="CHEBI:29999"/>
        <dbReference type="ChEBI" id="CHEBI:30616"/>
        <dbReference type="ChEBI" id="CHEBI:83421"/>
        <dbReference type="ChEBI" id="CHEBI:456216"/>
        <dbReference type="EC" id="2.7.12.2"/>
    </reaction>
</comment>
<sequence>MFVKLTSTHQNKMATSLGLDAISRKLNKLEARLREENESRKKDDNLLLDLNNTTGSSSPRQQQRPSKPGSLLIPRGTANGTARPSPSSGSPRRSRRDHLEFPGIQVTPAPRSIDSIEVEKKLQEIMTLTGILTLNQKRYAAEVADLEEHGEIGSGTCGQVWQMSFKKTGDKMAVKQMRRSGNKEENKRILMDLDVILKSHDCPFIVQCFGAFITKVNMDVWICMELMNTCMEKLMKRLQSPIPEQILGKMGVSVVKALHYLKEKHGVIHRDVKPSNILMDETGIFKLCDFGISGRLVDSKAKTRSAGCAAYMAPERIDPPDPMRPDYDIRADVWSLGISLVELAMGSFPYKNCKTDFEVLTRVLQDDPPLLPPKQGFSLDFCSFVQNCLTKDFKKRPKYRQLLEHGFIKRYETKDVDVAGWFTDVMATTTSPRPDAKTPTN</sequence>
<dbReference type="SUPFAM" id="SSF56112">
    <property type="entry name" value="Protein kinase-like (PK-like)"/>
    <property type="match status" value="1"/>
</dbReference>
<evidence type="ECO:0000256" key="27">
    <source>
        <dbReference type="ARBA" id="ARBA00083185"/>
    </source>
</evidence>
<evidence type="ECO:0000256" key="19">
    <source>
        <dbReference type="ARBA" id="ARBA00038035"/>
    </source>
</evidence>
<feature type="region of interest" description="Disordered" evidence="28">
    <location>
        <begin position="34"/>
        <end position="108"/>
    </location>
</feature>
<evidence type="ECO:0000256" key="12">
    <source>
        <dbReference type="ARBA" id="ARBA00022840"/>
    </source>
</evidence>
<keyword evidence="4" id="KW-0963">Cytoplasm</keyword>
<evidence type="ECO:0000256" key="4">
    <source>
        <dbReference type="ARBA" id="ARBA00022490"/>
    </source>
</evidence>
<comment type="cofactor">
    <cofactor evidence="1">
        <name>Mg(2+)</name>
        <dbReference type="ChEBI" id="CHEBI:18420"/>
    </cofactor>
</comment>
<dbReference type="FunFam" id="3.30.200.20:FF:000040">
    <property type="entry name" value="Dual specificity mitogen-activated protein kinase kinase"/>
    <property type="match status" value="1"/>
</dbReference>
<dbReference type="InterPro" id="IPR011009">
    <property type="entry name" value="Kinase-like_dom_sf"/>
</dbReference>
<comment type="catalytic activity">
    <reaction evidence="22">
        <text>L-threonyl-[protein] + ATP = O-phospho-L-threonyl-[protein] + ADP + H(+)</text>
        <dbReference type="Rhea" id="RHEA:46608"/>
        <dbReference type="Rhea" id="RHEA-COMP:11060"/>
        <dbReference type="Rhea" id="RHEA-COMP:11605"/>
        <dbReference type="ChEBI" id="CHEBI:15378"/>
        <dbReference type="ChEBI" id="CHEBI:30013"/>
        <dbReference type="ChEBI" id="CHEBI:30616"/>
        <dbReference type="ChEBI" id="CHEBI:61977"/>
        <dbReference type="ChEBI" id="CHEBI:456216"/>
        <dbReference type="EC" id="2.7.12.2"/>
    </reaction>
</comment>
<evidence type="ECO:0000256" key="21">
    <source>
        <dbReference type="ARBA" id="ARBA00049014"/>
    </source>
</evidence>
<evidence type="ECO:0000256" key="28">
    <source>
        <dbReference type="SAM" id="MobiDB-lite"/>
    </source>
</evidence>
<keyword evidence="16" id="KW-0175">Coiled coil</keyword>
<feature type="domain" description="Protein kinase" evidence="29">
    <location>
        <begin position="146"/>
        <end position="408"/>
    </location>
</feature>
<evidence type="ECO:0000256" key="16">
    <source>
        <dbReference type="ARBA" id="ARBA00023054"/>
    </source>
</evidence>
<dbReference type="GO" id="GO:0005524">
    <property type="term" value="F:ATP binding"/>
    <property type="evidence" value="ECO:0007669"/>
    <property type="project" value="UniProtKB-KW"/>
</dbReference>
<keyword evidence="9" id="KW-0479">Metal-binding</keyword>
<feature type="compositionally biased region" description="Low complexity" evidence="28">
    <location>
        <begin position="47"/>
        <end position="70"/>
    </location>
</feature>
<keyword evidence="18" id="KW-0539">Nucleus</keyword>
<evidence type="ECO:0000256" key="8">
    <source>
        <dbReference type="ARBA" id="ARBA00022703"/>
    </source>
</evidence>
<dbReference type="SMART" id="SM00220">
    <property type="entry name" value="S_TKc"/>
    <property type="match status" value="1"/>
</dbReference>
<evidence type="ECO:0000256" key="6">
    <source>
        <dbReference type="ARBA" id="ARBA00022553"/>
    </source>
</evidence>
<keyword evidence="12" id="KW-0067">ATP-binding</keyword>
<evidence type="ECO:0000256" key="13">
    <source>
        <dbReference type="ARBA" id="ARBA00022842"/>
    </source>
</evidence>
<proteinExistence type="inferred from homology"/>
<evidence type="ECO:0000313" key="30">
    <source>
        <dbReference type="Proteomes" id="UP000001554"/>
    </source>
</evidence>
<dbReference type="RefSeq" id="XP_035683536.1">
    <property type="nucleotide sequence ID" value="XM_035827643.1"/>
</dbReference>
<evidence type="ECO:0000256" key="20">
    <source>
        <dbReference type="ARBA" id="ARBA00038999"/>
    </source>
</evidence>
<evidence type="ECO:0000256" key="24">
    <source>
        <dbReference type="ARBA" id="ARBA00073834"/>
    </source>
</evidence>
<feature type="compositionally biased region" description="Basic and acidic residues" evidence="28">
    <location>
        <begin position="34"/>
        <end position="45"/>
    </location>
</feature>
<dbReference type="PANTHER" id="PTHR47238:SF2">
    <property type="entry name" value="DUAL SPECIFICITY MITOGEN-ACTIVATED PROTEIN KINASE KINASE HEMIPTEROUS"/>
    <property type="match status" value="1"/>
</dbReference>
<reference evidence="30" key="1">
    <citation type="journal article" date="2020" name="Nat. Ecol. Evol.">
        <title>Deeply conserved synteny resolves early events in vertebrate evolution.</title>
        <authorList>
            <person name="Simakov O."/>
            <person name="Marletaz F."/>
            <person name="Yue J.X."/>
            <person name="O'Connell B."/>
            <person name="Jenkins J."/>
            <person name="Brandt A."/>
            <person name="Calef R."/>
            <person name="Tung C.H."/>
            <person name="Huang T.K."/>
            <person name="Schmutz J."/>
            <person name="Satoh N."/>
            <person name="Yu J.K."/>
            <person name="Putnam N.H."/>
            <person name="Green R.E."/>
            <person name="Rokhsar D.S."/>
        </authorList>
    </citation>
    <scope>NUCLEOTIDE SEQUENCE [LARGE SCALE GENOMIC DNA]</scope>
    <source>
        <strain evidence="30">S238N-H82</strain>
    </source>
</reference>
<accession>A0A9J7MYN8</accession>
<dbReference type="FunFam" id="1.10.510.10:FF:000214">
    <property type="entry name" value="Dual specificity mitogen-activated protein kinase kinase 7"/>
    <property type="match status" value="1"/>
</dbReference>
<dbReference type="GO" id="GO:0006915">
    <property type="term" value="P:apoptotic process"/>
    <property type="evidence" value="ECO:0007669"/>
    <property type="project" value="UniProtKB-KW"/>
</dbReference>
<dbReference type="InterPro" id="IPR052468">
    <property type="entry name" value="Dual_spec_MAPK_kinase"/>
</dbReference>
<evidence type="ECO:0000256" key="17">
    <source>
        <dbReference type="ARBA" id="ARBA00023137"/>
    </source>
</evidence>
<keyword evidence="11" id="KW-0418">Kinase</keyword>
<dbReference type="GO" id="GO:0051403">
    <property type="term" value="P:stress-activated MAPK cascade"/>
    <property type="evidence" value="ECO:0000318"/>
    <property type="project" value="GO_Central"/>
</dbReference>
<name>A0A9J7MYN8_BRAFL</name>
<dbReference type="AlphaFoldDB" id="A0A9J7MYN8"/>